<name>W2V2W3_9RICK</name>
<evidence type="ECO:0000256" key="5">
    <source>
        <dbReference type="ARBA" id="ARBA00022989"/>
    </source>
</evidence>
<feature type="transmembrane region" description="Helical" evidence="8">
    <location>
        <begin position="751"/>
        <end position="770"/>
    </location>
</feature>
<dbReference type="Proteomes" id="UP000018951">
    <property type="component" value="Unassembled WGS sequence"/>
</dbReference>
<dbReference type="AlphaFoldDB" id="W2V2W3"/>
<evidence type="ECO:0000256" key="1">
    <source>
        <dbReference type="ARBA" id="ARBA00004651"/>
    </source>
</evidence>
<keyword evidence="5 8" id="KW-1133">Transmembrane helix</keyword>
<proteinExistence type="inferred from homology"/>
<keyword evidence="4" id="KW-0732">Signal</keyword>
<evidence type="ECO:0000256" key="7">
    <source>
        <dbReference type="SAM" id="MobiDB-lite"/>
    </source>
</evidence>
<evidence type="ECO:0000256" key="2">
    <source>
        <dbReference type="ARBA" id="ARBA00007802"/>
    </source>
</evidence>
<evidence type="ECO:0000313" key="9">
    <source>
        <dbReference type="EMBL" id="ETO91778.1"/>
    </source>
</evidence>
<evidence type="ECO:0000256" key="8">
    <source>
        <dbReference type="SAM" id="Phobius"/>
    </source>
</evidence>
<dbReference type="Pfam" id="PF04610">
    <property type="entry name" value="TrbL"/>
    <property type="match status" value="1"/>
</dbReference>
<keyword evidence="10" id="KW-1185">Reference proteome</keyword>
<accession>W2V2W3</accession>
<comment type="similarity">
    <text evidence="2">Belongs to the TrbL/VirB6 family.</text>
</comment>
<organism evidence="9 10">
    <name type="scientific">Candidatus Xenolissoclinum pacificiensis L6</name>
    <dbReference type="NCBI Taxonomy" id="1401685"/>
    <lineage>
        <taxon>Bacteria</taxon>
        <taxon>Pseudomonadati</taxon>
        <taxon>Pseudomonadota</taxon>
        <taxon>Alphaproteobacteria</taxon>
        <taxon>Rickettsiales</taxon>
        <taxon>Anaplasmataceae</taxon>
        <taxon>Candidatus Xenolissoclinum</taxon>
    </lineage>
</organism>
<dbReference type="GO" id="GO:0005886">
    <property type="term" value="C:plasma membrane"/>
    <property type="evidence" value="ECO:0007669"/>
    <property type="project" value="UniProtKB-SubCell"/>
</dbReference>
<feature type="transmembrane region" description="Helical" evidence="8">
    <location>
        <begin position="631"/>
        <end position="657"/>
    </location>
</feature>
<evidence type="ECO:0000256" key="4">
    <source>
        <dbReference type="ARBA" id="ARBA00022729"/>
    </source>
</evidence>
<dbReference type="GO" id="GO:0030255">
    <property type="term" value="P:protein secretion by the type IV secretion system"/>
    <property type="evidence" value="ECO:0007669"/>
    <property type="project" value="InterPro"/>
</dbReference>
<evidence type="ECO:0000256" key="6">
    <source>
        <dbReference type="ARBA" id="ARBA00023136"/>
    </source>
</evidence>
<dbReference type="STRING" id="1401685.P857_953"/>
<evidence type="ECO:0000256" key="3">
    <source>
        <dbReference type="ARBA" id="ARBA00022692"/>
    </source>
</evidence>
<gene>
    <name evidence="9" type="ORF">P857_953</name>
</gene>
<protein>
    <submittedName>
        <fullName evidence="9">TrbL/VirB6 plasmid conjugal transfer family protein</fullName>
    </submittedName>
</protein>
<comment type="caution">
    <text evidence="9">The sequence shown here is derived from an EMBL/GenBank/DDBJ whole genome shotgun (WGS) entry which is preliminary data.</text>
</comment>
<feature type="transmembrane region" description="Helical" evidence="8">
    <location>
        <begin position="538"/>
        <end position="557"/>
    </location>
</feature>
<feature type="transmembrane region" description="Helical" evidence="8">
    <location>
        <begin position="564"/>
        <end position="582"/>
    </location>
</feature>
<evidence type="ECO:0000313" key="10">
    <source>
        <dbReference type="Proteomes" id="UP000018951"/>
    </source>
</evidence>
<reference evidence="9 10" key="1">
    <citation type="journal article" date="2013" name="PLoS ONE">
        <title>Bacterial endosymbiosis in a chordate host: long-term co-evolution and conservation of secondary metabolism.</title>
        <authorList>
            <person name="Kwan J.C."/>
            <person name="Schmidt E.W."/>
        </authorList>
    </citation>
    <scope>NUCLEOTIDE SEQUENCE [LARGE SCALE GENOMIC DNA]</scope>
    <source>
        <strain evidence="10">L6</strain>
    </source>
</reference>
<comment type="subcellular location">
    <subcellularLocation>
        <location evidence="1">Cell membrane</location>
        <topology evidence="1">Multi-pass membrane protein</topology>
    </subcellularLocation>
</comment>
<dbReference type="InterPro" id="IPR007688">
    <property type="entry name" value="Conjugal_tfr_TrbL/VirB6"/>
</dbReference>
<feature type="transmembrane region" description="Helical" evidence="8">
    <location>
        <begin position="790"/>
        <end position="808"/>
    </location>
</feature>
<keyword evidence="3 8" id="KW-0812">Transmembrane</keyword>
<keyword evidence="6 8" id="KW-0472">Membrane</keyword>
<feature type="compositionally biased region" description="Basic and acidic residues" evidence="7">
    <location>
        <begin position="850"/>
        <end position="881"/>
    </location>
</feature>
<feature type="transmembrane region" description="Helical" evidence="8">
    <location>
        <begin position="669"/>
        <end position="694"/>
    </location>
</feature>
<dbReference type="EMBL" id="AXCJ01000001">
    <property type="protein sequence ID" value="ETO91778.1"/>
    <property type="molecule type" value="Genomic_DNA"/>
</dbReference>
<feature type="transmembrane region" description="Helical" evidence="8">
    <location>
        <begin position="714"/>
        <end position="739"/>
    </location>
</feature>
<sequence length="894" mass="100141">MIVKLKGDIYKYIRILVLLITTLQLTSCVLNSGCIYATDINSKVTTISIEAQRKCWKDTGIYVYSGSSTPLEITSYDVSLCVNKDANGTIIPYVLDLPTSDISSYGMTQYASLDLKKGDKIYFSIKPYIDDYFTEEMCNNNRPDLAYIENVDLCLHGGEVTNDIGGTVTSYHQAPLANTRFIYHVSAHPEDANSNCFRIGHVPGYLMQASFPYYSDAPVDSIIEGFLAEVDEDTLCNIVSKIPTCPLDECSGDLQSALVASGNKISCEDIKKACQVTNGSWNSMCGIMCQSNNDTNCYVTQWSYIENLPDPNNLTGTPEQSRSLLPFVATSVENVTYYVTGVDANSLEQWSGLPLFEEIEIKNDIDNFMYGLFPVYSDWKSHYRILVHRDCDSMALDRLYYRVMDDDNTYDKCDNSLEAALVMDSNGIPIDSHQVDFNSTTIDGTKSVNITANINGFLEFVVLDDNYDDNFGHFLIEHRQPREFPTWLSEAILGTEKEIIRVLYGSGINYDGMMEISRPDGVVGSIYRAMTDWKMFEIFQLILTLGIAVYGIIFMMGGIQQTKYQAVSLVAKTIIVIILFRPESWEFMYNNFFQVFINGPKYLIGAFGVDGADDFSFVDKVFGRFFFYETWALVFAMMFSGPLFIGYLTILVFIFCMKELAIAIFKLCMLYYMAIIVISLLISLAPFFMIFIFFNKTKVMFDNWLKILIQTSMHPVIAFTGVTLIVEIIDVFLFSIWSFDVCAGCAYKIDLVAGGLNLGEFCLIAGFIPLSFNPEATYSELAQNTFNGMGFWGIPTEVCTFVCFTILANTINKILDYSGVLVSAIFQSYGAVLTSAMQGITNKVNTTLRRDSGSQARDGNEQFRDKVDEKPDKSDDGKSGDKSGGGKSGKKGRK</sequence>
<feature type="region of interest" description="Disordered" evidence="7">
    <location>
        <begin position="850"/>
        <end position="894"/>
    </location>
</feature>